<dbReference type="OrthoDB" id="10529225at2759"/>
<accession>A0A816PFU8</accession>
<evidence type="ECO:0000313" key="10">
    <source>
        <dbReference type="EMBL" id="CAF4595651.1"/>
    </source>
</evidence>
<dbReference type="EMBL" id="CAJNRE010005657">
    <property type="protein sequence ID" value="CAF2048040.1"/>
    <property type="molecule type" value="Genomic_DNA"/>
</dbReference>
<dbReference type="Proteomes" id="UP000663856">
    <property type="component" value="Unassembled WGS sequence"/>
</dbReference>
<dbReference type="Proteomes" id="UP000663866">
    <property type="component" value="Unassembled WGS sequence"/>
</dbReference>
<dbReference type="EMBL" id="CAJOBI010102653">
    <property type="protein sequence ID" value="CAF4595651.1"/>
    <property type="molecule type" value="Genomic_DNA"/>
</dbReference>
<dbReference type="AlphaFoldDB" id="A0A816PFU8"/>
<dbReference type="Proteomes" id="UP000663842">
    <property type="component" value="Unassembled WGS sequence"/>
</dbReference>
<evidence type="ECO:0000313" key="5">
    <source>
        <dbReference type="EMBL" id="CAF2173715.1"/>
    </source>
</evidence>
<dbReference type="EMBL" id="CAJNOW010002688">
    <property type="protein sequence ID" value="CAF1361090.1"/>
    <property type="molecule type" value="Genomic_DNA"/>
</dbReference>
<evidence type="ECO:0000313" key="3">
    <source>
        <dbReference type="EMBL" id="CAF2048040.1"/>
    </source>
</evidence>
<dbReference type="Proteomes" id="UP000663855">
    <property type="component" value="Unassembled WGS sequence"/>
</dbReference>
<dbReference type="EMBL" id="CAJNRG010007347">
    <property type="protein sequence ID" value="CAF2094255.1"/>
    <property type="molecule type" value="Genomic_DNA"/>
</dbReference>
<evidence type="ECO:0000313" key="12">
    <source>
        <dbReference type="Proteomes" id="UP000663866"/>
    </source>
</evidence>
<evidence type="ECO:0000313" key="11">
    <source>
        <dbReference type="Proteomes" id="UP000663824"/>
    </source>
</evidence>
<evidence type="ECO:0000313" key="8">
    <source>
        <dbReference type="EMBL" id="CAF4155455.1"/>
    </source>
</evidence>
<dbReference type="Proteomes" id="UP000681720">
    <property type="component" value="Unassembled WGS sequence"/>
</dbReference>
<evidence type="ECO:0000313" key="9">
    <source>
        <dbReference type="EMBL" id="CAF4177292.1"/>
    </source>
</evidence>
<evidence type="ECO:0000313" key="7">
    <source>
        <dbReference type="EMBL" id="CAF3955216.1"/>
    </source>
</evidence>
<organism evidence="3 11">
    <name type="scientific">Rotaria magnacalcarata</name>
    <dbReference type="NCBI Taxonomy" id="392030"/>
    <lineage>
        <taxon>Eukaryota</taxon>
        <taxon>Metazoa</taxon>
        <taxon>Spiralia</taxon>
        <taxon>Gnathifera</taxon>
        <taxon>Rotifera</taxon>
        <taxon>Eurotatoria</taxon>
        <taxon>Bdelloidea</taxon>
        <taxon>Philodinida</taxon>
        <taxon>Philodinidae</taxon>
        <taxon>Rotaria</taxon>
    </lineage>
</organism>
<dbReference type="Proteomes" id="UP000676336">
    <property type="component" value="Unassembled WGS sequence"/>
</dbReference>
<gene>
    <name evidence="7" type="ORF">BYL167_LOCUS11239</name>
    <name evidence="1" type="ORF">CJN711_LOCUS16133</name>
    <name evidence="6" type="ORF">GIL414_LOCUS9267</name>
    <name evidence="2" type="ORF">KQP761_LOCUS7734</name>
    <name evidence="3" type="ORF">MBJ925_LOCUS12519</name>
    <name evidence="8" type="ORF">OVN521_LOCUS23831</name>
    <name evidence="10" type="ORF">SMN809_LOCUS38862</name>
    <name evidence="9" type="ORF">UXM345_LOCUS26639</name>
    <name evidence="5" type="ORF">WKI299_LOCUS33081</name>
    <name evidence="4" type="ORF">XDN619_LOCUS17352</name>
</gene>
<dbReference type="Proteomes" id="UP000663834">
    <property type="component" value="Unassembled WGS sequence"/>
</dbReference>
<sequence length="183" mass="20948">MFIISSTINSTVYNQGSRTHRDKALHTVLEAQQQFGSQSTGKEDQQQTNNKNQVLINTLVNHNNKIKNIENHVFGAPRPHRSWREFLLSFISCCAVGGLLWKLWRKFVRPRFKKCVREINNGKQTSIPSISEHISTGKVSDKTAMEELKLHLEKQLIENNIRHNELIQMFNGGSNNPVQAEVS</sequence>
<evidence type="ECO:0000313" key="2">
    <source>
        <dbReference type="EMBL" id="CAF1361090.1"/>
    </source>
</evidence>
<dbReference type="Proteomes" id="UP000681967">
    <property type="component" value="Unassembled WGS sequence"/>
</dbReference>
<dbReference type="Proteomes" id="UP000663887">
    <property type="component" value="Unassembled WGS sequence"/>
</dbReference>
<dbReference type="EMBL" id="CAJNRF010015465">
    <property type="protein sequence ID" value="CAF2173715.1"/>
    <property type="molecule type" value="Genomic_DNA"/>
</dbReference>
<reference evidence="3" key="1">
    <citation type="submission" date="2021-02" db="EMBL/GenBank/DDBJ databases">
        <authorList>
            <person name="Nowell W R."/>
        </authorList>
    </citation>
    <scope>NUCLEOTIDE SEQUENCE</scope>
</reference>
<evidence type="ECO:0000313" key="6">
    <source>
        <dbReference type="EMBL" id="CAF3954450.1"/>
    </source>
</evidence>
<name>A0A816PFU8_9BILA</name>
<proteinExistence type="predicted"/>
<evidence type="ECO:0000313" key="1">
    <source>
        <dbReference type="EMBL" id="CAF1284094.1"/>
    </source>
</evidence>
<dbReference type="EMBL" id="CAJNOV010007396">
    <property type="protein sequence ID" value="CAF1284094.1"/>
    <property type="molecule type" value="Genomic_DNA"/>
</dbReference>
<keyword evidence="12" id="KW-1185">Reference proteome</keyword>
<dbReference type="EMBL" id="CAJOBJ010003132">
    <property type="protein sequence ID" value="CAF3954450.1"/>
    <property type="molecule type" value="Genomic_DNA"/>
</dbReference>
<dbReference type="EMBL" id="CAJOBF010005495">
    <property type="protein sequence ID" value="CAF4177292.1"/>
    <property type="molecule type" value="Genomic_DNA"/>
</dbReference>
<protein>
    <submittedName>
        <fullName evidence="3">Uncharacterized protein</fullName>
    </submittedName>
</protein>
<evidence type="ECO:0000313" key="4">
    <source>
        <dbReference type="EMBL" id="CAF2094255.1"/>
    </source>
</evidence>
<dbReference type="EMBL" id="CAJOBG010005506">
    <property type="protein sequence ID" value="CAF4155455.1"/>
    <property type="molecule type" value="Genomic_DNA"/>
</dbReference>
<comment type="caution">
    <text evidence="3">The sequence shown here is derived from an EMBL/GenBank/DDBJ whole genome shotgun (WGS) entry which is preliminary data.</text>
</comment>
<dbReference type="Proteomes" id="UP000663824">
    <property type="component" value="Unassembled WGS sequence"/>
</dbReference>
<dbReference type="EMBL" id="CAJOBH010003512">
    <property type="protein sequence ID" value="CAF3955216.1"/>
    <property type="molecule type" value="Genomic_DNA"/>
</dbReference>